<dbReference type="InterPro" id="IPR019109">
    <property type="entry name" value="MamF_MmsF"/>
</dbReference>
<dbReference type="Proteomes" id="UP001595692">
    <property type="component" value="Unassembled WGS sequence"/>
</dbReference>
<dbReference type="EMBL" id="JBHSAF010000001">
    <property type="protein sequence ID" value="MFC3912020.1"/>
    <property type="molecule type" value="Genomic_DNA"/>
</dbReference>
<evidence type="ECO:0000256" key="3">
    <source>
        <dbReference type="ARBA" id="ARBA00022989"/>
    </source>
</evidence>
<organism evidence="6 7">
    <name type="scientific">Pseudaeromonas sharmana</name>
    <dbReference type="NCBI Taxonomy" id="328412"/>
    <lineage>
        <taxon>Bacteria</taxon>
        <taxon>Pseudomonadati</taxon>
        <taxon>Pseudomonadota</taxon>
        <taxon>Gammaproteobacteria</taxon>
        <taxon>Aeromonadales</taxon>
        <taxon>Aeromonadaceae</taxon>
        <taxon>Pseudaeromonas</taxon>
    </lineage>
</organism>
<comment type="subcellular location">
    <subcellularLocation>
        <location evidence="1">Membrane</location>
        <topology evidence="1">Multi-pass membrane protein</topology>
    </subcellularLocation>
</comment>
<protein>
    <submittedName>
        <fullName evidence="6">DUF4870 domain-containing protein</fullName>
    </submittedName>
</protein>
<dbReference type="Pfam" id="PF09685">
    <property type="entry name" value="MamF_MmsF"/>
    <property type="match status" value="1"/>
</dbReference>
<sequence>MSEIENTSPDTAPVTTTSMASAESISQDSKNMALLNWIGTLFFGFIPCLILYLVKKEDAYVQAQAKEALNWSITAIIGYVAAIILSFILIGVLLFPVLGICHLVFCIMGAIGASKGNDFRVPFTLRLLK</sequence>
<dbReference type="RefSeq" id="WP_377149952.1">
    <property type="nucleotide sequence ID" value="NZ_JBHSAF010000001.1"/>
</dbReference>
<evidence type="ECO:0000256" key="5">
    <source>
        <dbReference type="SAM" id="Phobius"/>
    </source>
</evidence>
<feature type="transmembrane region" description="Helical" evidence="5">
    <location>
        <begin position="75"/>
        <end position="98"/>
    </location>
</feature>
<evidence type="ECO:0000256" key="2">
    <source>
        <dbReference type="ARBA" id="ARBA00022692"/>
    </source>
</evidence>
<reference evidence="7" key="1">
    <citation type="journal article" date="2019" name="Int. J. Syst. Evol. Microbiol.">
        <title>The Global Catalogue of Microorganisms (GCM) 10K type strain sequencing project: providing services to taxonomists for standard genome sequencing and annotation.</title>
        <authorList>
            <consortium name="The Broad Institute Genomics Platform"/>
            <consortium name="The Broad Institute Genome Sequencing Center for Infectious Disease"/>
            <person name="Wu L."/>
            <person name="Ma J."/>
        </authorList>
    </citation>
    <scope>NUCLEOTIDE SEQUENCE [LARGE SCALE GENOMIC DNA]</scope>
    <source>
        <strain evidence="7">CCUG 54939</strain>
    </source>
</reference>
<keyword evidence="2 5" id="KW-0812">Transmembrane</keyword>
<evidence type="ECO:0000256" key="4">
    <source>
        <dbReference type="ARBA" id="ARBA00023136"/>
    </source>
</evidence>
<keyword evidence="4 5" id="KW-0472">Membrane</keyword>
<evidence type="ECO:0000313" key="7">
    <source>
        <dbReference type="Proteomes" id="UP001595692"/>
    </source>
</evidence>
<keyword evidence="3 5" id="KW-1133">Transmembrane helix</keyword>
<keyword evidence="7" id="KW-1185">Reference proteome</keyword>
<comment type="caution">
    <text evidence="6">The sequence shown here is derived from an EMBL/GenBank/DDBJ whole genome shotgun (WGS) entry which is preliminary data.</text>
</comment>
<evidence type="ECO:0000256" key="1">
    <source>
        <dbReference type="ARBA" id="ARBA00004141"/>
    </source>
</evidence>
<name>A0ABV8CJ52_9GAMM</name>
<feature type="transmembrane region" description="Helical" evidence="5">
    <location>
        <begin position="34"/>
        <end position="54"/>
    </location>
</feature>
<evidence type="ECO:0000313" key="6">
    <source>
        <dbReference type="EMBL" id="MFC3912020.1"/>
    </source>
</evidence>
<proteinExistence type="predicted"/>
<accession>A0ABV8CJ52</accession>
<gene>
    <name evidence="6" type="ORF">ACFOSS_00875</name>
</gene>